<proteinExistence type="predicted"/>
<organism evidence="3 4">
    <name type="scientific">Symbiodinium microadriaticum</name>
    <name type="common">Dinoflagellate</name>
    <name type="synonym">Zooxanthella microadriatica</name>
    <dbReference type="NCBI Taxonomy" id="2951"/>
    <lineage>
        <taxon>Eukaryota</taxon>
        <taxon>Sar</taxon>
        <taxon>Alveolata</taxon>
        <taxon>Dinophyceae</taxon>
        <taxon>Suessiales</taxon>
        <taxon>Symbiodiniaceae</taxon>
        <taxon>Symbiodinium</taxon>
    </lineage>
</organism>
<keyword evidence="2" id="KW-1133">Transmembrane helix</keyword>
<feature type="transmembrane region" description="Helical" evidence="2">
    <location>
        <begin position="580"/>
        <end position="602"/>
    </location>
</feature>
<feature type="transmembrane region" description="Helical" evidence="2">
    <location>
        <begin position="302"/>
        <end position="319"/>
    </location>
</feature>
<feature type="region of interest" description="Disordered" evidence="1">
    <location>
        <begin position="1"/>
        <end position="48"/>
    </location>
</feature>
<feature type="transmembrane region" description="Helical" evidence="2">
    <location>
        <begin position="125"/>
        <end position="151"/>
    </location>
</feature>
<gene>
    <name evidence="3" type="ORF">AK812_SmicGene40457</name>
</gene>
<accession>A0A1Q9C8K2</accession>
<keyword evidence="4" id="KW-1185">Reference proteome</keyword>
<sequence>MHPTLEVAEGLPVPDATDGADYDDTETYANTESASDNMSKMGSEDRNSKMEEMVVEVLSKMMPAKPYIIRAARGGRATFCCGRALRSSRGKLGDFRTSFQTVKIAEFWSHSWHGSRWSKIVTAIYLNNGLIAPLIATICAMIAASLFAAGVLPMEFVEWSENPWITQYPLVSYWAKATGFTVYGFILLFWQRGHGIFLDTVCVKQNDTKWKALALLSMPALLKSSDSLLVLWDPTYTRRLWCCFEIAAFLHSRPIGQKARVRVRPTLLGIGFISIPMALAIVLLALAFVPADSERRSGNHEVMWPLMAGCSFVAFYFSVMQLRKFFRSVEMIQTELQDFRFDNCSCHCCATNHQFSQTCDRRILTICISKWFGSIDRFEDLMRSEVLACLTEQLRGVGLTAYLGSGTHTRTGQPIKRRLVPLPTVVCLKCTRKASTIDNLTAQLCSSTGVGGPKRAQLLRRLLTLVEDFDAEVDMREQAATAFRILSPPTATAKLTEHTLVHIRWPLPGVKVWGGRGPSSFCTVCLQTSTDSTFLRHTNCSGKAEWSARRQAVIRALCAHLPQPMAPADISCMPFACKKLAFLMMPRLLCCRLQVWLIIIFTRGLKRAMLPVPLMLVFTLSLGGQLNRCWSLSGLSPRVVLRPSCLPPSGQTPPLIGVYLQSGDAFAAASLLDSVLPWAASLGEDFCVLGDFNLPKTHWPTSSAIAAGHLFDAD</sequence>
<keyword evidence="2" id="KW-0812">Transmembrane</keyword>
<protein>
    <recommendedName>
        <fullName evidence="5">Endonuclease/exonuclease/phosphatase domain-containing protein</fullName>
    </recommendedName>
</protein>
<evidence type="ECO:0008006" key="5">
    <source>
        <dbReference type="Google" id="ProtNLM"/>
    </source>
</evidence>
<feature type="transmembrane region" description="Helical" evidence="2">
    <location>
        <begin position="267"/>
        <end position="290"/>
    </location>
</feature>
<keyword evidence="2" id="KW-0472">Membrane</keyword>
<evidence type="ECO:0000313" key="4">
    <source>
        <dbReference type="Proteomes" id="UP000186817"/>
    </source>
</evidence>
<feature type="compositionally biased region" description="Polar residues" evidence="1">
    <location>
        <begin position="27"/>
        <end position="40"/>
    </location>
</feature>
<dbReference type="EMBL" id="LSRX01001505">
    <property type="protein sequence ID" value="OLP79272.1"/>
    <property type="molecule type" value="Genomic_DNA"/>
</dbReference>
<evidence type="ECO:0000313" key="3">
    <source>
        <dbReference type="EMBL" id="OLP79272.1"/>
    </source>
</evidence>
<evidence type="ECO:0000256" key="2">
    <source>
        <dbReference type="SAM" id="Phobius"/>
    </source>
</evidence>
<dbReference type="Proteomes" id="UP000186817">
    <property type="component" value="Unassembled WGS sequence"/>
</dbReference>
<comment type="caution">
    <text evidence="3">The sequence shown here is derived from an EMBL/GenBank/DDBJ whole genome shotgun (WGS) entry which is preliminary data.</text>
</comment>
<dbReference type="AlphaFoldDB" id="A0A1Q9C8K2"/>
<evidence type="ECO:0000256" key="1">
    <source>
        <dbReference type="SAM" id="MobiDB-lite"/>
    </source>
</evidence>
<dbReference type="OrthoDB" id="413443at2759"/>
<reference evidence="3 4" key="1">
    <citation type="submission" date="2016-02" db="EMBL/GenBank/DDBJ databases">
        <title>Genome analysis of coral dinoflagellate symbionts highlights evolutionary adaptations to a symbiotic lifestyle.</title>
        <authorList>
            <person name="Aranda M."/>
            <person name="Li Y."/>
            <person name="Liew Y.J."/>
            <person name="Baumgarten S."/>
            <person name="Simakov O."/>
            <person name="Wilson M."/>
            <person name="Piel J."/>
            <person name="Ashoor H."/>
            <person name="Bougouffa S."/>
            <person name="Bajic V.B."/>
            <person name="Ryu T."/>
            <person name="Ravasi T."/>
            <person name="Bayer T."/>
            <person name="Micklem G."/>
            <person name="Kim H."/>
            <person name="Bhak J."/>
            <person name="Lajeunesse T.C."/>
            <person name="Voolstra C.R."/>
        </authorList>
    </citation>
    <scope>NUCLEOTIDE SEQUENCE [LARGE SCALE GENOMIC DNA]</scope>
    <source>
        <strain evidence="3 4">CCMP2467</strain>
    </source>
</reference>
<name>A0A1Q9C8K2_SYMMI</name>
<feature type="transmembrane region" description="Helical" evidence="2">
    <location>
        <begin position="171"/>
        <end position="190"/>
    </location>
</feature>